<feature type="non-terminal residue" evidence="2">
    <location>
        <position position="1"/>
    </location>
</feature>
<dbReference type="Gene3D" id="3.40.50.300">
    <property type="entry name" value="P-loop containing nucleotide triphosphate hydrolases"/>
    <property type="match status" value="1"/>
</dbReference>
<dbReference type="PROSITE" id="PS51194">
    <property type="entry name" value="HELICASE_CTER"/>
    <property type="match status" value="1"/>
</dbReference>
<organism evidence="2 3">
    <name type="scientific">Prorocentrum cordatum</name>
    <dbReference type="NCBI Taxonomy" id="2364126"/>
    <lineage>
        <taxon>Eukaryota</taxon>
        <taxon>Sar</taxon>
        <taxon>Alveolata</taxon>
        <taxon>Dinophyceae</taxon>
        <taxon>Prorocentrales</taxon>
        <taxon>Prorocentraceae</taxon>
        <taxon>Prorocentrum</taxon>
    </lineage>
</organism>
<dbReference type="InterPro" id="IPR001650">
    <property type="entry name" value="Helicase_C-like"/>
</dbReference>
<dbReference type="PANTHER" id="PTHR47958">
    <property type="entry name" value="ATP-DEPENDENT RNA HELICASE DBP3"/>
    <property type="match status" value="1"/>
</dbReference>
<protein>
    <recommendedName>
        <fullName evidence="1">Helicase C-terminal domain-containing protein</fullName>
    </recommendedName>
</protein>
<dbReference type="Proteomes" id="UP001189429">
    <property type="component" value="Unassembled WGS sequence"/>
</dbReference>
<feature type="domain" description="Helicase C-terminal" evidence="1">
    <location>
        <begin position="16"/>
        <end position="164"/>
    </location>
</feature>
<dbReference type="EMBL" id="CAUYUJ010017865">
    <property type="protein sequence ID" value="CAK0878601.1"/>
    <property type="molecule type" value="Genomic_DNA"/>
</dbReference>
<sequence length="231" mass="25061">CVVCVCVCVRVCVRGRRRETSYALASAGAGRILFVNSKVFADELCEKLYEGGIYCDTLHGGRPQEKRLLVLDQFRKGRTQLLIATDVMGRGLDVEGVTHVVVFEMGGVEDYIHRIGRTGRGKSGKGHALVFFEFSDKHPDWAKELIEVLEKSEQPVPPELTKIAADVAAGKRGWSTNWSSGGSWGGRGGWKSDGWGGRGGGWGESKSISSEQIATAKAGEQFVAWDATAVK</sequence>
<dbReference type="SMART" id="SM00490">
    <property type="entry name" value="HELICc"/>
    <property type="match status" value="1"/>
</dbReference>
<dbReference type="CDD" id="cd18787">
    <property type="entry name" value="SF2_C_DEAD"/>
    <property type="match status" value="1"/>
</dbReference>
<dbReference type="InterPro" id="IPR027417">
    <property type="entry name" value="P-loop_NTPase"/>
</dbReference>
<name>A0ABN9VY53_9DINO</name>
<accession>A0ABN9VY53</accession>
<dbReference type="Pfam" id="PF00271">
    <property type="entry name" value="Helicase_C"/>
    <property type="match status" value="1"/>
</dbReference>
<comment type="caution">
    <text evidence="2">The sequence shown here is derived from an EMBL/GenBank/DDBJ whole genome shotgun (WGS) entry which is preliminary data.</text>
</comment>
<reference evidence="2" key="1">
    <citation type="submission" date="2023-10" db="EMBL/GenBank/DDBJ databases">
        <authorList>
            <person name="Chen Y."/>
            <person name="Shah S."/>
            <person name="Dougan E. K."/>
            <person name="Thang M."/>
            <person name="Chan C."/>
        </authorList>
    </citation>
    <scope>NUCLEOTIDE SEQUENCE [LARGE SCALE GENOMIC DNA]</scope>
</reference>
<proteinExistence type="predicted"/>
<evidence type="ECO:0000313" key="3">
    <source>
        <dbReference type="Proteomes" id="UP001189429"/>
    </source>
</evidence>
<gene>
    <name evidence="2" type="ORF">PCOR1329_LOCUS62316</name>
</gene>
<dbReference type="SUPFAM" id="SSF52540">
    <property type="entry name" value="P-loop containing nucleoside triphosphate hydrolases"/>
    <property type="match status" value="1"/>
</dbReference>
<evidence type="ECO:0000313" key="2">
    <source>
        <dbReference type="EMBL" id="CAK0878601.1"/>
    </source>
</evidence>
<keyword evidence="3" id="KW-1185">Reference proteome</keyword>
<evidence type="ECO:0000259" key="1">
    <source>
        <dbReference type="PROSITE" id="PS51194"/>
    </source>
</evidence>